<dbReference type="SUPFAM" id="SSF53098">
    <property type="entry name" value="Ribonuclease H-like"/>
    <property type="match status" value="1"/>
</dbReference>
<dbReference type="AlphaFoldDB" id="A0A9P0KHZ7"/>
<dbReference type="PANTHER" id="PTHR37162:SF1">
    <property type="entry name" value="BED-TYPE DOMAIN-CONTAINING PROTEIN"/>
    <property type="match status" value="1"/>
</dbReference>
<dbReference type="PANTHER" id="PTHR37162">
    <property type="entry name" value="HAT FAMILY DIMERISATION DOMAINCONTAINING PROTEIN-RELATED"/>
    <property type="match status" value="1"/>
</dbReference>
<dbReference type="EMBL" id="CAKOFQ010006826">
    <property type="protein sequence ID" value="CAH1974503.1"/>
    <property type="molecule type" value="Genomic_DNA"/>
</dbReference>
<dbReference type="GO" id="GO:0046983">
    <property type="term" value="F:protein dimerization activity"/>
    <property type="evidence" value="ECO:0007669"/>
    <property type="project" value="InterPro"/>
</dbReference>
<protein>
    <recommendedName>
        <fullName evidence="2">HAT C-terminal dimerisation domain-containing protein</fullName>
    </recommendedName>
</protein>
<organism evidence="3 4">
    <name type="scientific">Acanthoscelides obtectus</name>
    <name type="common">Bean weevil</name>
    <name type="synonym">Bruchus obtectus</name>
    <dbReference type="NCBI Taxonomy" id="200917"/>
    <lineage>
        <taxon>Eukaryota</taxon>
        <taxon>Metazoa</taxon>
        <taxon>Ecdysozoa</taxon>
        <taxon>Arthropoda</taxon>
        <taxon>Hexapoda</taxon>
        <taxon>Insecta</taxon>
        <taxon>Pterygota</taxon>
        <taxon>Neoptera</taxon>
        <taxon>Endopterygota</taxon>
        <taxon>Coleoptera</taxon>
        <taxon>Polyphaga</taxon>
        <taxon>Cucujiformia</taxon>
        <taxon>Chrysomeloidea</taxon>
        <taxon>Chrysomelidae</taxon>
        <taxon>Bruchinae</taxon>
        <taxon>Bruchini</taxon>
        <taxon>Acanthoscelides</taxon>
    </lineage>
</organism>
<dbReference type="Proteomes" id="UP001152888">
    <property type="component" value="Unassembled WGS sequence"/>
</dbReference>
<evidence type="ECO:0000313" key="4">
    <source>
        <dbReference type="Proteomes" id="UP001152888"/>
    </source>
</evidence>
<comment type="caution">
    <text evidence="3">The sequence shown here is derived from an EMBL/GenBank/DDBJ whole genome shotgun (WGS) entry which is preliminary data.</text>
</comment>
<dbReference type="OrthoDB" id="6756381at2759"/>
<keyword evidence="4" id="KW-1185">Reference proteome</keyword>
<proteinExistence type="predicted"/>
<dbReference type="InterPro" id="IPR012337">
    <property type="entry name" value="RNaseH-like_sf"/>
</dbReference>
<feature type="compositionally biased region" description="Basic and acidic residues" evidence="1">
    <location>
        <begin position="1"/>
        <end position="22"/>
    </location>
</feature>
<feature type="domain" description="HAT C-terminal dimerisation" evidence="2">
    <location>
        <begin position="564"/>
        <end position="614"/>
    </location>
</feature>
<sequence>MASTSKGDHHDYSDSSDSERGAKRLKFKSVNRRENRPQKYRCEWESNPHFKGWLKAVKEKPTRAKCIACDSEIQADLTVLKSHSKGAKHLKNVKVIVKNQPKISTMFSNKNEASGQVSRAEIKIAALISEHNLPINLCDHLIPLLKDIFPDSKIADGKNQSNRYFSEKTNEVTTKFLNLVQCFSNQNPDEANTGATAEVLYKKIMDLFESNNIPFQNIIGFGSDGCNTMFGANNSVVSRLKLNLPGIIVQKCICHSLHLCASEACKVLPRHCEDLVRNIFGYFKNSSKRQAQFTEFQTFCNVEPHKILRPSQTRWLSLLMVVERIIEQWNPLQLYFVKEWTEHRLQASEVVAKRLNDMETKLFFFFLHWILPKFVKLNEYFQSERVIIAHVYDVVCETYKEICLSYLQPNYIHKTEIGKIDPSNASQFIDLKQIYLGVRVLQNIDKLSRKEKEDFYMRRRQFLITSANEMKKRFDFNENILSKISVFEKGYSKPKPASPFPLIKLLPRIVDPQDIEQIQKIDDQWRMYWQSEPNFSDEIKDETSIDKYWYKISQIHDMSDVYVFKELGNFVLDLLVIPHSNAACERMFSKVNLIKTDVRNRLYSDTVNLLLLASQSVNRECFKFNVTQNMINRITSYKHVAQDENETVDIHFEPE</sequence>
<name>A0A9P0KHZ7_ACAOB</name>
<accession>A0A9P0KHZ7</accession>
<evidence type="ECO:0000313" key="3">
    <source>
        <dbReference type="EMBL" id="CAH1974503.1"/>
    </source>
</evidence>
<evidence type="ECO:0000256" key="1">
    <source>
        <dbReference type="SAM" id="MobiDB-lite"/>
    </source>
</evidence>
<evidence type="ECO:0000259" key="2">
    <source>
        <dbReference type="Pfam" id="PF05699"/>
    </source>
</evidence>
<dbReference type="Pfam" id="PF05699">
    <property type="entry name" value="Dimer_Tnp_hAT"/>
    <property type="match status" value="1"/>
</dbReference>
<dbReference type="InterPro" id="IPR008906">
    <property type="entry name" value="HATC_C_dom"/>
</dbReference>
<gene>
    <name evidence="3" type="ORF">ACAOBT_LOCUS11140</name>
</gene>
<reference evidence="3" key="1">
    <citation type="submission" date="2022-03" db="EMBL/GenBank/DDBJ databases">
        <authorList>
            <person name="Sayadi A."/>
        </authorList>
    </citation>
    <scope>NUCLEOTIDE SEQUENCE</scope>
</reference>
<feature type="region of interest" description="Disordered" evidence="1">
    <location>
        <begin position="1"/>
        <end position="32"/>
    </location>
</feature>